<feature type="compositionally biased region" description="Low complexity" evidence="1">
    <location>
        <begin position="1"/>
        <end position="32"/>
    </location>
</feature>
<organism evidence="2 3">
    <name type="scientific">Streptomyces virens</name>
    <dbReference type="NCBI Taxonomy" id="285572"/>
    <lineage>
        <taxon>Bacteria</taxon>
        <taxon>Bacillati</taxon>
        <taxon>Actinomycetota</taxon>
        <taxon>Actinomycetes</taxon>
        <taxon>Kitasatosporales</taxon>
        <taxon>Streptomycetaceae</taxon>
        <taxon>Streptomyces</taxon>
    </lineage>
</organism>
<dbReference type="EMBL" id="BAAAUH010000051">
    <property type="protein sequence ID" value="GAA3195479.1"/>
    <property type="molecule type" value="Genomic_DNA"/>
</dbReference>
<name>A0ABP6Q3E9_9ACTN</name>
<evidence type="ECO:0000313" key="3">
    <source>
        <dbReference type="Proteomes" id="UP001501866"/>
    </source>
</evidence>
<sequence>MTPGGARAAAPFPRRPRGTPATARRTPANAAPDHSARRRHPCGDPYGSPRRNPYRNKTAPAPSDRRVGGRGTGAVGKTLLTEGESQVLKAQGQAFLVSQKILSIWAM</sequence>
<evidence type="ECO:0000256" key="1">
    <source>
        <dbReference type="SAM" id="MobiDB-lite"/>
    </source>
</evidence>
<gene>
    <name evidence="2" type="ORF">GCM10010451_52070</name>
</gene>
<dbReference type="Proteomes" id="UP001501866">
    <property type="component" value="Unassembled WGS sequence"/>
</dbReference>
<evidence type="ECO:0000313" key="2">
    <source>
        <dbReference type="EMBL" id="GAA3195479.1"/>
    </source>
</evidence>
<protein>
    <submittedName>
        <fullName evidence="2">Uncharacterized protein</fullName>
    </submittedName>
</protein>
<reference evidence="3" key="1">
    <citation type="journal article" date="2019" name="Int. J. Syst. Evol. Microbiol.">
        <title>The Global Catalogue of Microorganisms (GCM) 10K type strain sequencing project: providing services to taxonomists for standard genome sequencing and annotation.</title>
        <authorList>
            <consortium name="The Broad Institute Genomics Platform"/>
            <consortium name="The Broad Institute Genome Sequencing Center for Infectious Disease"/>
            <person name="Wu L."/>
            <person name="Ma J."/>
        </authorList>
    </citation>
    <scope>NUCLEOTIDE SEQUENCE [LARGE SCALE GENOMIC DNA]</scope>
    <source>
        <strain evidence="3">JCM 9095</strain>
    </source>
</reference>
<keyword evidence="3" id="KW-1185">Reference proteome</keyword>
<proteinExistence type="predicted"/>
<accession>A0ABP6Q3E9</accession>
<feature type="region of interest" description="Disordered" evidence="1">
    <location>
        <begin position="1"/>
        <end position="78"/>
    </location>
</feature>
<comment type="caution">
    <text evidence="2">The sequence shown here is derived from an EMBL/GenBank/DDBJ whole genome shotgun (WGS) entry which is preliminary data.</text>
</comment>